<gene>
    <name evidence="1" type="ORF">HNQ03_001262</name>
</gene>
<proteinExistence type="predicted"/>
<dbReference type="EMBL" id="JABSNO010000007">
    <property type="protein sequence ID" value="NRS92194.1"/>
    <property type="molecule type" value="Genomic_DNA"/>
</dbReference>
<name>A0A8J8KB48_9FLAO</name>
<dbReference type="Proteomes" id="UP000610746">
    <property type="component" value="Unassembled WGS sequence"/>
</dbReference>
<protein>
    <submittedName>
        <fullName evidence="1">Uncharacterized protein</fullName>
    </submittedName>
</protein>
<accession>A0A8J8KB48</accession>
<evidence type="ECO:0000313" key="1">
    <source>
        <dbReference type="EMBL" id="NRS92194.1"/>
    </source>
</evidence>
<evidence type="ECO:0000313" key="2">
    <source>
        <dbReference type="Proteomes" id="UP000610746"/>
    </source>
</evidence>
<sequence length="195" mass="23583">MKKFLYLFINLPFLIGFVHQQAEMILWDLKRPLKYEDFKVVQRDTIKIGNTGRFKGVLSEFKFKFNTSQTSYTTTPKIEVLVYFGPNKSWLLLKTETTLEHEQIHFNIAELYARKMRKSIDSLNNLNVYNFQIHTEKIDDWNKKYNDRNIKFDFEIDSRVYYLNGKFLSDKNRKQTPWKEKIDRELKTLEIFISK</sequence>
<dbReference type="RefSeq" id="WP_173778809.1">
    <property type="nucleotide sequence ID" value="NZ_JABSNO010000007.1"/>
</dbReference>
<comment type="caution">
    <text evidence="1">The sequence shown here is derived from an EMBL/GenBank/DDBJ whole genome shotgun (WGS) entry which is preliminary data.</text>
</comment>
<reference evidence="1" key="1">
    <citation type="submission" date="2020-05" db="EMBL/GenBank/DDBJ databases">
        <title>Genomic Encyclopedia of Type Strains, Phase IV (KMG-V): Genome sequencing to study the core and pangenomes of soil and plant-associated prokaryotes.</title>
        <authorList>
            <person name="Whitman W."/>
        </authorList>
    </citation>
    <scope>NUCLEOTIDE SEQUENCE</scope>
    <source>
        <strain evidence="1">16F</strain>
    </source>
</reference>
<dbReference type="AlphaFoldDB" id="A0A8J8KB48"/>
<organism evidence="1 2">
    <name type="scientific">Frigoriflavimonas asaccharolytica</name>
    <dbReference type="NCBI Taxonomy" id="2735899"/>
    <lineage>
        <taxon>Bacteria</taxon>
        <taxon>Pseudomonadati</taxon>
        <taxon>Bacteroidota</taxon>
        <taxon>Flavobacteriia</taxon>
        <taxon>Flavobacteriales</taxon>
        <taxon>Weeksellaceae</taxon>
        <taxon>Frigoriflavimonas</taxon>
    </lineage>
</organism>
<keyword evidence="2" id="KW-1185">Reference proteome</keyword>